<dbReference type="InterPro" id="IPR001584">
    <property type="entry name" value="Integrase_cat-core"/>
</dbReference>
<evidence type="ECO:0000313" key="6">
    <source>
        <dbReference type="Proteomes" id="UP000012065"/>
    </source>
</evidence>
<dbReference type="GO" id="GO:0003723">
    <property type="term" value="F:RNA binding"/>
    <property type="evidence" value="ECO:0007669"/>
    <property type="project" value="UniProtKB-KW"/>
</dbReference>
<dbReference type="PROSITE" id="PS50013">
    <property type="entry name" value="CHROMO_2"/>
    <property type="match status" value="1"/>
</dbReference>
<organism evidence="5 6">
    <name type="scientific">Thanatephorus cucumeris (strain AG1-IB / isolate 7/3/14)</name>
    <name type="common">Lettuce bottom rot fungus</name>
    <name type="synonym">Rhizoctonia solani</name>
    <dbReference type="NCBI Taxonomy" id="1108050"/>
    <lineage>
        <taxon>Eukaryota</taxon>
        <taxon>Fungi</taxon>
        <taxon>Dikarya</taxon>
        <taxon>Basidiomycota</taxon>
        <taxon>Agaricomycotina</taxon>
        <taxon>Agaricomycetes</taxon>
        <taxon>Cantharellales</taxon>
        <taxon>Ceratobasidiaceae</taxon>
        <taxon>Rhizoctonia</taxon>
        <taxon>Rhizoctonia solani AG-1</taxon>
    </lineage>
</organism>
<dbReference type="Gene3D" id="3.30.420.10">
    <property type="entry name" value="Ribonuclease H-like superfamily/Ribonuclease H"/>
    <property type="match status" value="1"/>
</dbReference>
<dbReference type="SMART" id="SM00298">
    <property type="entry name" value="CHROMO"/>
    <property type="match status" value="1"/>
</dbReference>
<dbReference type="Pfam" id="PF24626">
    <property type="entry name" value="SH3_Tf2-1"/>
    <property type="match status" value="1"/>
</dbReference>
<evidence type="ECO:0000256" key="1">
    <source>
        <dbReference type="ARBA" id="ARBA00022884"/>
    </source>
</evidence>
<evidence type="ECO:0000256" key="2">
    <source>
        <dbReference type="SAM" id="MobiDB-lite"/>
    </source>
</evidence>
<dbReference type="HOGENOM" id="CLU_000384_6_12_1"/>
<dbReference type="GO" id="GO:0015074">
    <property type="term" value="P:DNA integration"/>
    <property type="evidence" value="ECO:0007669"/>
    <property type="project" value="InterPro"/>
</dbReference>
<dbReference type="PANTHER" id="PTHR37984:SF15">
    <property type="entry name" value="INTEGRASE CATALYTIC DOMAIN-CONTAINING PROTEIN"/>
    <property type="match status" value="1"/>
</dbReference>
<feature type="region of interest" description="Disordered" evidence="2">
    <location>
        <begin position="350"/>
        <end position="379"/>
    </location>
</feature>
<dbReference type="AlphaFoldDB" id="M5C253"/>
<proteinExistence type="predicted"/>
<dbReference type="InterPro" id="IPR036397">
    <property type="entry name" value="RNaseH_sf"/>
</dbReference>
<dbReference type="EMBL" id="CAOJ01011531">
    <property type="protein sequence ID" value="CCO33469.1"/>
    <property type="molecule type" value="Genomic_DNA"/>
</dbReference>
<name>M5C253_THACB</name>
<dbReference type="InterPro" id="IPR050951">
    <property type="entry name" value="Retrovirus_Pol_polyprotein"/>
</dbReference>
<feature type="compositionally biased region" description="Basic residues" evidence="2">
    <location>
        <begin position="362"/>
        <end position="375"/>
    </location>
</feature>
<protein>
    <submittedName>
        <fullName evidence="5">Retrotransposable element Tf2 155 kDa protein type 3</fullName>
    </submittedName>
</protein>
<accession>M5C253</accession>
<dbReference type="Gene3D" id="2.40.50.40">
    <property type="match status" value="1"/>
</dbReference>
<gene>
    <name evidence="5" type="ORF">BN14_07547</name>
</gene>
<dbReference type="GO" id="GO:0005634">
    <property type="term" value="C:nucleus"/>
    <property type="evidence" value="ECO:0007669"/>
    <property type="project" value="UniProtKB-ARBA"/>
</dbReference>
<dbReference type="InterPro" id="IPR023780">
    <property type="entry name" value="Chromo_domain"/>
</dbReference>
<dbReference type="Proteomes" id="UP000012065">
    <property type="component" value="Unassembled WGS sequence"/>
</dbReference>
<evidence type="ECO:0000259" key="4">
    <source>
        <dbReference type="PROSITE" id="PS50994"/>
    </source>
</evidence>
<dbReference type="GO" id="GO:0006338">
    <property type="term" value="P:chromatin remodeling"/>
    <property type="evidence" value="ECO:0007669"/>
    <property type="project" value="UniProtKB-ARBA"/>
</dbReference>
<evidence type="ECO:0000259" key="3">
    <source>
        <dbReference type="PROSITE" id="PS50013"/>
    </source>
</evidence>
<dbReference type="InterPro" id="IPR056924">
    <property type="entry name" value="SH3_Tf2-1"/>
</dbReference>
<comment type="caution">
    <text evidence="5">The sequence shown here is derived from an EMBL/GenBank/DDBJ whole genome shotgun (WGS) entry which is preliminary data.</text>
</comment>
<sequence>MKFQVNHYVESCEVCQRNKGHVQHFALKLLPGPAGLSTGTAEDVAQLFLEHVWKLHGTPKQTVSDRGPTFNSKFLRALYKALHIAPSFFTVYHLQSDGLTEIKNQWLESYLRPFVNHRQSDWVDWLNLAEFAHNNTKSKATGKSPFEIEYGRSPMILPALEPTGSSTADDRAKQFADTIQEVQVSIKWAQEHCIQADKGKPPPEFAPGDKVWLLGSNITSQHPTKKLDHKQYGPFPVLQRIGSHAYCLALPETMKIHDVFHVSLPTAYNSDTGFKHHFTLLPPVITAEGKEEYQVDKFVDWAAEDGFWKCRVRWKGYTPHEDTWEPAKNLQHSEDQLCKFFANYPAAPKAADSIPTDAPKVQKGRLQKHPNKPKSAHPASLHSAALLCSQPPCLLTNHLQHAHLPVQR</sequence>
<feature type="domain" description="Integrase catalytic" evidence="4">
    <location>
        <begin position="36"/>
        <end position="153"/>
    </location>
</feature>
<dbReference type="PANTHER" id="PTHR37984">
    <property type="entry name" value="PROTEIN CBG26694"/>
    <property type="match status" value="1"/>
</dbReference>
<dbReference type="InterPro" id="IPR016197">
    <property type="entry name" value="Chromo-like_dom_sf"/>
</dbReference>
<feature type="domain" description="Chromo" evidence="3">
    <location>
        <begin position="293"/>
        <end position="352"/>
    </location>
</feature>
<dbReference type="Pfam" id="PF00385">
    <property type="entry name" value="Chromo"/>
    <property type="match status" value="1"/>
</dbReference>
<evidence type="ECO:0000313" key="5">
    <source>
        <dbReference type="EMBL" id="CCO33469.1"/>
    </source>
</evidence>
<keyword evidence="1" id="KW-0694">RNA-binding</keyword>
<dbReference type="SUPFAM" id="SSF53098">
    <property type="entry name" value="Ribonuclease H-like"/>
    <property type="match status" value="1"/>
</dbReference>
<dbReference type="SUPFAM" id="SSF54160">
    <property type="entry name" value="Chromo domain-like"/>
    <property type="match status" value="1"/>
</dbReference>
<dbReference type="PROSITE" id="PS50994">
    <property type="entry name" value="INTEGRASE"/>
    <property type="match status" value="1"/>
</dbReference>
<dbReference type="InterPro" id="IPR012337">
    <property type="entry name" value="RNaseH-like_sf"/>
</dbReference>
<dbReference type="CDD" id="cd00024">
    <property type="entry name" value="CD_CSD"/>
    <property type="match status" value="1"/>
</dbReference>
<reference evidence="5 6" key="1">
    <citation type="journal article" date="2013" name="J. Biotechnol.">
        <title>Establishment and interpretation of the genome sequence of the phytopathogenic fungus Rhizoctonia solani AG1-IB isolate 7/3/14.</title>
        <authorList>
            <person name="Wibberg D.W."/>
            <person name="Jelonek L.J."/>
            <person name="Rupp O.R."/>
            <person name="Hennig M.H."/>
            <person name="Eikmeyer F.E."/>
            <person name="Goesmann A.G."/>
            <person name="Hartmann A.H."/>
            <person name="Borriss R.B."/>
            <person name="Grosch R.G."/>
            <person name="Puehler A.P."/>
            <person name="Schlueter A.S."/>
        </authorList>
    </citation>
    <scope>NUCLEOTIDE SEQUENCE [LARGE SCALE GENOMIC DNA]</scope>
    <source>
        <strain evidence="6">AG1-IB / isolate 7/3/14</strain>
    </source>
</reference>
<dbReference type="InterPro" id="IPR000953">
    <property type="entry name" value="Chromo/chromo_shadow_dom"/>
</dbReference>